<dbReference type="PANTHER" id="PTHR32401:SF47">
    <property type="entry name" value="LEGUME LECTIN DOMAIN-CONTAINING PROTEIN"/>
    <property type="match status" value="1"/>
</dbReference>
<accession>A0ABU6SL62</accession>
<proteinExistence type="inferred from homology"/>
<dbReference type="Pfam" id="PF00139">
    <property type="entry name" value="Lectin_legB"/>
    <property type="match status" value="1"/>
</dbReference>
<dbReference type="EMBL" id="JASCZI010060987">
    <property type="protein sequence ID" value="MED6137132.1"/>
    <property type="molecule type" value="Genomic_DNA"/>
</dbReference>
<feature type="domain" description="Legume lectin" evidence="3">
    <location>
        <begin position="28"/>
        <end position="212"/>
    </location>
</feature>
<dbReference type="Gene3D" id="2.60.120.200">
    <property type="match status" value="1"/>
</dbReference>
<keyword evidence="5" id="KW-1185">Reference proteome</keyword>
<gene>
    <name evidence="4" type="ORF">PIB30_062103</name>
</gene>
<name>A0ABU6SL62_9FABA</name>
<dbReference type="PIRSF" id="PIRSF002690">
    <property type="entry name" value="L-type_lectin_plant"/>
    <property type="match status" value="1"/>
</dbReference>
<keyword evidence="2" id="KW-0430">Lectin</keyword>
<evidence type="ECO:0000256" key="2">
    <source>
        <dbReference type="ARBA" id="ARBA00022734"/>
    </source>
</evidence>
<evidence type="ECO:0000259" key="3">
    <source>
        <dbReference type="Pfam" id="PF00139"/>
    </source>
</evidence>
<protein>
    <recommendedName>
        <fullName evidence="3">Legume lectin domain-containing protein</fullName>
    </recommendedName>
</protein>
<comment type="similarity">
    <text evidence="1">Belongs to the leguminous lectin family.</text>
</comment>
<comment type="caution">
    <text evidence="4">The sequence shown here is derived from an EMBL/GenBank/DDBJ whole genome shotgun (WGS) entry which is preliminary data.</text>
</comment>
<sequence>MSLRGFPLEFHHDFGRDWMPSLALRTSALWEEGTNRLASFETQFSFYLGGPPGADGLAFFIAPSDTTIPPGSAGGTLGLFDPNTALNSSANQVVAVEFDDYFLGNDWDPSYSHIEIDVNSIRPSTARRWSYLAGEILNVVISYNPNTKTLAAVVKYPFGGQYEVSQVVDLRTVLPEWVRVGFSAASGLGIQTHNLISWSFTSSLLNTTAQKENELIKLARAE</sequence>
<evidence type="ECO:0000256" key="1">
    <source>
        <dbReference type="ARBA" id="ARBA00007606"/>
    </source>
</evidence>
<organism evidence="4 5">
    <name type="scientific">Stylosanthes scabra</name>
    <dbReference type="NCBI Taxonomy" id="79078"/>
    <lineage>
        <taxon>Eukaryota</taxon>
        <taxon>Viridiplantae</taxon>
        <taxon>Streptophyta</taxon>
        <taxon>Embryophyta</taxon>
        <taxon>Tracheophyta</taxon>
        <taxon>Spermatophyta</taxon>
        <taxon>Magnoliopsida</taxon>
        <taxon>eudicotyledons</taxon>
        <taxon>Gunneridae</taxon>
        <taxon>Pentapetalae</taxon>
        <taxon>rosids</taxon>
        <taxon>fabids</taxon>
        <taxon>Fabales</taxon>
        <taxon>Fabaceae</taxon>
        <taxon>Papilionoideae</taxon>
        <taxon>50 kb inversion clade</taxon>
        <taxon>dalbergioids sensu lato</taxon>
        <taxon>Dalbergieae</taxon>
        <taxon>Pterocarpus clade</taxon>
        <taxon>Stylosanthes</taxon>
    </lineage>
</organism>
<dbReference type="CDD" id="cd06899">
    <property type="entry name" value="lectin_legume_LecRK_Arcelin_ConA"/>
    <property type="match status" value="1"/>
</dbReference>
<dbReference type="InterPro" id="IPR013320">
    <property type="entry name" value="ConA-like_dom_sf"/>
</dbReference>
<dbReference type="SUPFAM" id="SSF49899">
    <property type="entry name" value="Concanavalin A-like lectins/glucanases"/>
    <property type="match status" value="1"/>
</dbReference>
<dbReference type="PROSITE" id="PS00308">
    <property type="entry name" value="LECTIN_LEGUME_ALPHA"/>
    <property type="match status" value="1"/>
</dbReference>
<dbReference type="InterPro" id="IPR050258">
    <property type="entry name" value="Leguminous_Lectin"/>
</dbReference>
<evidence type="ECO:0000313" key="4">
    <source>
        <dbReference type="EMBL" id="MED6137132.1"/>
    </source>
</evidence>
<dbReference type="InterPro" id="IPR016363">
    <property type="entry name" value="L-lectin"/>
</dbReference>
<dbReference type="InterPro" id="IPR001220">
    <property type="entry name" value="Legume_lectin_dom"/>
</dbReference>
<evidence type="ECO:0000313" key="5">
    <source>
        <dbReference type="Proteomes" id="UP001341840"/>
    </source>
</evidence>
<reference evidence="4 5" key="1">
    <citation type="journal article" date="2023" name="Plants (Basel)">
        <title>Bridging the Gap: Combining Genomics and Transcriptomics Approaches to Understand Stylosanthes scabra, an Orphan Legume from the Brazilian Caatinga.</title>
        <authorList>
            <person name="Ferreira-Neto J.R.C."/>
            <person name="da Silva M.D."/>
            <person name="Binneck E."/>
            <person name="de Melo N.F."/>
            <person name="da Silva R.H."/>
            <person name="de Melo A.L.T.M."/>
            <person name="Pandolfi V."/>
            <person name="Bustamante F.O."/>
            <person name="Brasileiro-Vidal A.C."/>
            <person name="Benko-Iseppon A.M."/>
        </authorList>
    </citation>
    <scope>NUCLEOTIDE SEQUENCE [LARGE SCALE GENOMIC DNA]</scope>
    <source>
        <tissue evidence="4">Leaves</tissue>
    </source>
</reference>
<dbReference type="Proteomes" id="UP001341840">
    <property type="component" value="Unassembled WGS sequence"/>
</dbReference>
<dbReference type="InterPro" id="IPR000985">
    <property type="entry name" value="Lectin_LegA_CS"/>
</dbReference>
<dbReference type="PANTHER" id="PTHR32401">
    <property type="entry name" value="CONCANAVALIN A-LIKE LECTIN FAMILY PROTEIN"/>
    <property type="match status" value="1"/>
</dbReference>